<dbReference type="InterPro" id="IPR007353">
    <property type="entry name" value="DUF421"/>
</dbReference>
<dbReference type="PANTHER" id="PTHR34582">
    <property type="entry name" value="UPF0702 TRANSMEMBRANE PROTEIN YCAP"/>
    <property type="match status" value="1"/>
</dbReference>
<feature type="domain" description="YetF-like N-terminal transmembrane" evidence="9">
    <location>
        <begin position="2"/>
        <end position="71"/>
    </location>
</feature>
<keyword evidence="4 7" id="KW-0812">Transmembrane</keyword>
<feature type="transmembrane region" description="Helical" evidence="7">
    <location>
        <begin position="58"/>
        <end position="77"/>
    </location>
</feature>
<keyword evidence="6 7" id="KW-0472">Membrane</keyword>
<evidence type="ECO:0000256" key="5">
    <source>
        <dbReference type="ARBA" id="ARBA00022989"/>
    </source>
</evidence>
<keyword evidence="5 7" id="KW-1133">Transmembrane helix</keyword>
<dbReference type="Pfam" id="PF04239">
    <property type="entry name" value="DUF421"/>
    <property type="match status" value="1"/>
</dbReference>
<comment type="subcellular location">
    <subcellularLocation>
        <location evidence="1">Cell membrane</location>
        <topology evidence="1">Multi-pass membrane protein</topology>
    </subcellularLocation>
</comment>
<dbReference type="InterPro" id="IPR023090">
    <property type="entry name" value="UPF0702_alpha/beta_dom_sf"/>
</dbReference>
<dbReference type="PANTHER" id="PTHR34582:SF6">
    <property type="entry name" value="UPF0702 TRANSMEMBRANE PROTEIN YCAP"/>
    <property type="match status" value="1"/>
</dbReference>
<dbReference type="GO" id="GO:0005886">
    <property type="term" value="C:plasma membrane"/>
    <property type="evidence" value="ECO:0007669"/>
    <property type="project" value="UniProtKB-SubCell"/>
</dbReference>
<evidence type="ECO:0000256" key="4">
    <source>
        <dbReference type="ARBA" id="ARBA00022692"/>
    </source>
</evidence>
<name>A0A418Q309_9SPHN</name>
<keyword evidence="3" id="KW-1003">Cell membrane</keyword>
<sequence length="154" mass="17405">MDIVLRATAVFFMLFLLLRLFGKRQLGQMTPFEFVSLVVVGDFVQQAVTHNDYSVTGAALAIGTFGFWALILGWLGFRSKRVRDLLDGEPRVLVRHGEIQRAMLERDKIPVDELFSEMRLAGIASLKQVDWAILETNGKISFIPAKEDHNSPQQ</sequence>
<evidence type="ECO:0000259" key="9">
    <source>
        <dbReference type="Pfam" id="PF20730"/>
    </source>
</evidence>
<evidence type="ECO:0000313" key="11">
    <source>
        <dbReference type="Proteomes" id="UP000285023"/>
    </source>
</evidence>
<evidence type="ECO:0000256" key="6">
    <source>
        <dbReference type="ARBA" id="ARBA00023136"/>
    </source>
</evidence>
<evidence type="ECO:0000256" key="1">
    <source>
        <dbReference type="ARBA" id="ARBA00004651"/>
    </source>
</evidence>
<comment type="caution">
    <text evidence="10">The sequence shown here is derived from an EMBL/GenBank/DDBJ whole genome shotgun (WGS) entry which is preliminary data.</text>
</comment>
<evidence type="ECO:0000256" key="7">
    <source>
        <dbReference type="SAM" id="Phobius"/>
    </source>
</evidence>
<accession>A0A418Q309</accession>
<dbReference type="EMBL" id="QXTF01000001">
    <property type="protein sequence ID" value="RIX32289.1"/>
    <property type="molecule type" value="Genomic_DNA"/>
</dbReference>
<dbReference type="Pfam" id="PF20730">
    <property type="entry name" value="YetF_N"/>
    <property type="match status" value="1"/>
</dbReference>
<evidence type="ECO:0000256" key="2">
    <source>
        <dbReference type="ARBA" id="ARBA00006448"/>
    </source>
</evidence>
<evidence type="ECO:0000256" key="3">
    <source>
        <dbReference type="ARBA" id="ARBA00022475"/>
    </source>
</evidence>
<gene>
    <name evidence="10" type="ORF">D3M59_04835</name>
</gene>
<dbReference type="RefSeq" id="WP_119532087.1">
    <property type="nucleotide sequence ID" value="NZ_QXTF01000001.1"/>
</dbReference>
<protein>
    <submittedName>
        <fullName evidence="10">DUF421 domain-containing protein</fullName>
    </submittedName>
</protein>
<dbReference type="OrthoDB" id="9793799at2"/>
<evidence type="ECO:0000259" key="8">
    <source>
        <dbReference type="Pfam" id="PF04239"/>
    </source>
</evidence>
<reference evidence="10 11" key="1">
    <citation type="submission" date="2018-09" db="EMBL/GenBank/DDBJ databases">
        <title>Sphingomonas sp. DAC4.</title>
        <authorList>
            <person name="Seo T."/>
        </authorList>
    </citation>
    <scope>NUCLEOTIDE SEQUENCE [LARGE SCALE GENOMIC DNA]</scope>
    <source>
        <strain evidence="10 11">DAC4</strain>
    </source>
</reference>
<proteinExistence type="inferred from homology"/>
<dbReference type="Gene3D" id="3.30.240.20">
    <property type="entry name" value="bsu07140 like domains"/>
    <property type="match status" value="1"/>
</dbReference>
<dbReference type="AlphaFoldDB" id="A0A418Q309"/>
<evidence type="ECO:0000313" key="10">
    <source>
        <dbReference type="EMBL" id="RIX32289.1"/>
    </source>
</evidence>
<feature type="domain" description="YetF C-terminal" evidence="8">
    <location>
        <begin position="78"/>
        <end position="151"/>
    </location>
</feature>
<organism evidence="10 11">
    <name type="scientific">Sphingomonas edaphi</name>
    <dbReference type="NCBI Taxonomy" id="2315689"/>
    <lineage>
        <taxon>Bacteria</taxon>
        <taxon>Pseudomonadati</taxon>
        <taxon>Pseudomonadota</taxon>
        <taxon>Alphaproteobacteria</taxon>
        <taxon>Sphingomonadales</taxon>
        <taxon>Sphingomonadaceae</taxon>
        <taxon>Sphingomonas</taxon>
    </lineage>
</organism>
<dbReference type="InterPro" id="IPR048454">
    <property type="entry name" value="YetF_N"/>
</dbReference>
<dbReference type="Proteomes" id="UP000285023">
    <property type="component" value="Unassembled WGS sequence"/>
</dbReference>
<keyword evidence="11" id="KW-1185">Reference proteome</keyword>
<comment type="similarity">
    <text evidence="2">Belongs to the UPF0702 family.</text>
</comment>